<evidence type="ECO:0000256" key="7">
    <source>
        <dbReference type="ARBA" id="ARBA00023128"/>
    </source>
</evidence>
<evidence type="ECO:0000256" key="8">
    <source>
        <dbReference type="ARBA" id="ARBA00023136"/>
    </source>
</evidence>
<evidence type="ECO:0000256" key="5">
    <source>
        <dbReference type="ARBA" id="ARBA00022803"/>
    </source>
</evidence>
<feature type="compositionally biased region" description="Basic and acidic residues" evidence="11">
    <location>
        <begin position="38"/>
        <end position="55"/>
    </location>
</feature>
<protein>
    <submittedName>
        <fullName evidence="13">Putative translocase of outer mitochondrial membrane complex subunit</fullName>
    </submittedName>
</protein>
<evidence type="ECO:0000256" key="3">
    <source>
        <dbReference type="ARBA" id="ARBA00022737"/>
    </source>
</evidence>
<feature type="repeat" description="TPR" evidence="10">
    <location>
        <begin position="362"/>
        <end position="395"/>
    </location>
</feature>
<feature type="region of interest" description="Disordered" evidence="11">
    <location>
        <begin position="38"/>
        <end position="74"/>
    </location>
</feature>
<evidence type="ECO:0000256" key="11">
    <source>
        <dbReference type="SAM" id="MobiDB-lite"/>
    </source>
</evidence>
<keyword evidence="7" id="KW-0496">Mitochondrion</keyword>
<evidence type="ECO:0000256" key="9">
    <source>
        <dbReference type="ARBA" id="ARBA00038030"/>
    </source>
</evidence>
<dbReference type="PANTHER" id="PTHR46208">
    <property type="entry name" value="MITOCHONDRIAL IMPORT RECEPTOR SUBUNIT TOM70"/>
    <property type="match status" value="1"/>
</dbReference>
<evidence type="ECO:0000256" key="10">
    <source>
        <dbReference type="PROSITE-ProRule" id="PRU00339"/>
    </source>
</evidence>
<dbReference type="Gene3D" id="1.25.40.10">
    <property type="entry name" value="Tetratricopeptide repeat domain"/>
    <property type="match status" value="2"/>
</dbReference>
<reference evidence="13" key="1">
    <citation type="journal article" date="2015" name="J. Med. Entomol.">
        <title>A Deep Insight Into the Sialotranscriptome of the Chagas Disease Vector, Panstrongylus megistus (Hemiptera: Heteroptera).</title>
        <authorList>
            <person name="Ribeiro J.M."/>
            <person name="Schwarz A."/>
            <person name="Francischetti I.M."/>
        </authorList>
    </citation>
    <scope>NUCLEOTIDE SEQUENCE</scope>
    <source>
        <tissue evidence="13">Salivary glands</tissue>
    </source>
</reference>
<dbReference type="SMART" id="SM00028">
    <property type="entry name" value="TPR"/>
    <property type="match status" value="8"/>
</dbReference>
<dbReference type="Pfam" id="PF13181">
    <property type="entry name" value="TPR_8"/>
    <property type="match status" value="2"/>
</dbReference>
<feature type="repeat" description="TPR" evidence="10">
    <location>
        <begin position="328"/>
        <end position="361"/>
    </location>
</feature>
<dbReference type="GO" id="GO:0030943">
    <property type="term" value="F:mitochondrion targeting sequence binding"/>
    <property type="evidence" value="ECO:0007669"/>
    <property type="project" value="TreeGrafter"/>
</dbReference>
<accession>A0A069DW51</accession>
<dbReference type="EMBL" id="GBGD01001002">
    <property type="protein sequence ID" value="JAC87887.1"/>
    <property type="molecule type" value="mRNA"/>
</dbReference>
<name>A0A069DW51_9HEMI</name>
<dbReference type="PROSITE" id="PS50005">
    <property type="entry name" value="TPR"/>
    <property type="match status" value="4"/>
</dbReference>
<dbReference type="GO" id="GO:0005741">
    <property type="term" value="C:mitochondrial outer membrane"/>
    <property type="evidence" value="ECO:0007669"/>
    <property type="project" value="UniProtKB-SubCell"/>
</dbReference>
<dbReference type="InterPro" id="IPR011990">
    <property type="entry name" value="TPR-like_helical_dom_sf"/>
</dbReference>
<dbReference type="SUPFAM" id="SSF48452">
    <property type="entry name" value="TPR-like"/>
    <property type="match status" value="2"/>
</dbReference>
<comment type="similarity">
    <text evidence="9">Belongs to the Tom70 family.</text>
</comment>
<evidence type="ECO:0000313" key="13">
    <source>
        <dbReference type="EMBL" id="JAC87887.1"/>
    </source>
</evidence>
<keyword evidence="8 12" id="KW-0472">Membrane</keyword>
<keyword evidence="5 10" id="KW-0802">TPR repeat</keyword>
<evidence type="ECO:0000256" key="1">
    <source>
        <dbReference type="ARBA" id="ARBA00004572"/>
    </source>
</evidence>
<comment type="subcellular location">
    <subcellularLocation>
        <location evidence="1">Mitochondrion outer membrane</location>
        <topology evidence="1">Single-pass membrane protein</topology>
    </subcellularLocation>
</comment>
<organism evidence="13">
    <name type="scientific">Panstrongylus megistus</name>
    <dbReference type="NCBI Taxonomy" id="65343"/>
    <lineage>
        <taxon>Eukaryota</taxon>
        <taxon>Metazoa</taxon>
        <taxon>Ecdysozoa</taxon>
        <taxon>Arthropoda</taxon>
        <taxon>Hexapoda</taxon>
        <taxon>Insecta</taxon>
        <taxon>Pterygota</taxon>
        <taxon>Neoptera</taxon>
        <taxon>Paraneoptera</taxon>
        <taxon>Hemiptera</taxon>
        <taxon>Heteroptera</taxon>
        <taxon>Panheteroptera</taxon>
        <taxon>Cimicomorpha</taxon>
        <taxon>Reduviidae</taxon>
        <taxon>Triatominae</taxon>
        <taxon>Panstrongylus</taxon>
    </lineage>
</organism>
<dbReference type="PANTHER" id="PTHR46208:SF1">
    <property type="entry name" value="MITOCHONDRIAL IMPORT RECEPTOR SUBUNIT TOM70"/>
    <property type="match status" value="1"/>
</dbReference>
<dbReference type="AlphaFoldDB" id="A0A069DW51"/>
<dbReference type="Pfam" id="PF14559">
    <property type="entry name" value="TPR_19"/>
    <property type="match status" value="1"/>
</dbReference>
<dbReference type="InterPro" id="IPR019734">
    <property type="entry name" value="TPR_rpt"/>
</dbReference>
<keyword evidence="6 12" id="KW-1133">Transmembrane helix</keyword>
<dbReference type="GO" id="GO:0008320">
    <property type="term" value="F:protein transmembrane transporter activity"/>
    <property type="evidence" value="ECO:0007669"/>
    <property type="project" value="TreeGrafter"/>
</dbReference>
<keyword evidence="2 12" id="KW-0812">Transmembrane</keyword>
<dbReference type="GO" id="GO:0030150">
    <property type="term" value="P:protein import into mitochondrial matrix"/>
    <property type="evidence" value="ECO:0007669"/>
    <property type="project" value="TreeGrafter"/>
</dbReference>
<feature type="transmembrane region" description="Helical" evidence="12">
    <location>
        <begin position="12"/>
        <end position="33"/>
    </location>
</feature>
<sequence length="569" mass="63870">MTESGTAPNYSLSKWLIAMAIGLPTAGYVFYYYHKTSQKEESGGSKKPSKEKDDQEFVQESGCTKETSKEEGPLERALSLKNSGNDFFKQRMHSEAIRCYTEAIDVCPKEQKEYLATFYQNRAAAHEVLNNLEEVIKDCNEAIRLKNNYTKALTRRYKNHEKLGNLRQALEDVTACCLLEQFGNADTLNAADRILKALGVDEAKKFQINRKPVLPSKQFVKSYFSSYEHDPILQSLNQLNGMAEGVPSETGINAAKIALRDERYEDILGHCNEEIADPRHNSESPSERYLEALLLRATIYSLTSQTKLALEDLDLIINSKPENIKLLVNAHLKRACVYMHFEDPDKALDDFNKASSLDPANSDAAHQKAQILLMCEKLPEAISEFERAVNLNPKFAQSLVQKIYAEYRKAVMDRDVSKINSTKSALKRAVAKNPTCSEGYMLLAQIYADNQEYDEAESVFIQGTKSDPSNASLLVHIGMLYLQWKGDLENAVKYMEKAIEVDPKCELAYETLATVEAQRGNMLKSISLFDKALAFSKSEKEAAHILSLKAAAQAQHSVSATLGITFNKF</sequence>
<evidence type="ECO:0000256" key="4">
    <source>
        <dbReference type="ARBA" id="ARBA00022787"/>
    </source>
</evidence>
<proteinExistence type="evidence at transcript level"/>
<keyword evidence="4" id="KW-1000">Mitochondrion outer membrane</keyword>
<keyword evidence="3" id="KW-0677">Repeat</keyword>
<dbReference type="GO" id="GO:0045039">
    <property type="term" value="P:protein insertion into mitochondrial inner membrane"/>
    <property type="evidence" value="ECO:0007669"/>
    <property type="project" value="TreeGrafter"/>
</dbReference>
<feature type="repeat" description="TPR" evidence="10">
    <location>
        <begin position="77"/>
        <end position="110"/>
    </location>
</feature>
<evidence type="ECO:0000256" key="6">
    <source>
        <dbReference type="ARBA" id="ARBA00022989"/>
    </source>
</evidence>
<evidence type="ECO:0000256" key="2">
    <source>
        <dbReference type="ARBA" id="ARBA00022692"/>
    </source>
</evidence>
<feature type="repeat" description="TPR" evidence="10">
    <location>
        <begin position="437"/>
        <end position="470"/>
    </location>
</feature>
<evidence type="ECO:0000256" key="12">
    <source>
        <dbReference type="SAM" id="Phobius"/>
    </source>
</evidence>